<dbReference type="RefSeq" id="WP_259625503.1">
    <property type="nucleotide sequence ID" value="NZ_JANYMP010000012.1"/>
</dbReference>
<dbReference type="Proteomes" id="UP001141259">
    <property type="component" value="Unassembled WGS sequence"/>
</dbReference>
<feature type="domain" description="DUF397" evidence="2">
    <location>
        <begin position="7"/>
        <end position="58"/>
    </location>
</feature>
<evidence type="ECO:0000256" key="1">
    <source>
        <dbReference type="SAM" id="MobiDB-lite"/>
    </source>
</evidence>
<evidence type="ECO:0000313" key="3">
    <source>
        <dbReference type="EMBL" id="MCS7480003.1"/>
    </source>
</evidence>
<dbReference type="AlphaFoldDB" id="A0A9X2VNP8"/>
<gene>
    <name evidence="3" type="ORF">NZH93_24365</name>
</gene>
<dbReference type="Pfam" id="PF04149">
    <property type="entry name" value="DUF397"/>
    <property type="match status" value="1"/>
</dbReference>
<dbReference type="EMBL" id="JANYMP010000012">
    <property type="protein sequence ID" value="MCS7480003.1"/>
    <property type="molecule type" value="Genomic_DNA"/>
</dbReference>
<sequence>MTDLSHATWRKSSRSGGDNGQCVELAHSGQAIRDSKNPSGHALRFDQRTAVRFLAAVKNGRFDH</sequence>
<accession>A0A9X2VNP8</accession>
<evidence type="ECO:0000259" key="2">
    <source>
        <dbReference type="Pfam" id="PF04149"/>
    </source>
</evidence>
<organism evidence="3 4">
    <name type="scientific">Umezawaea endophytica</name>
    <dbReference type="NCBI Taxonomy" id="1654476"/>
    <lineage>
        <taxon>Bacteria</taxon>
        <taxon>Bacillati</taxon>
        <taxon>Actinomycetota</taxon>
        <taxon>Actinomycetes</taxon>
        <taxon>Pseudonocardiales</taxon>
        <taxon>Pseudonocardiaceae</taxon>
        <taxon>Umezawaea</taxon>
    </lineage>
</organism>
<comment type="caution">
    <text evidence="3">The sequence shown here is derived from an EMBL/GenBank/DDBJ whole genome shotgun (WGS) entry which is preliminary data.</text>
</comment>
<dbReference type="InterPro" id="IPR007278">
    <property type="entry name" value="DUF397"/>
</dbReference>
<proteinExistence type="predicted"/>
<name>A0A9X2VNP8_9PSEU</name>
<protein>
    <submittedName>
        <fullName evidence="3">DUF397 domain-containing protein</fullName>
    </submittedName>
</protein>
<keyword evidence="4" id="KW-1185">Reference proteome</keyword>
<reference evidence="3" key="1">
    <citation type="submission" date="2022-08" db="EMBL/GenBank/DDBJ databases">
        <authorList>
            <person name="Tistechok S."/>
            <person name="Samborskyy M."/>
            <person name="Roman I."/>
        </authorList>
    </citation>
    <scope>NUCLEOTIDE SEQUENCE</scope>
    <source>
        <strain evidence="3">DSM 103496</strain>
    </source>
</reference>
<evidence type="ECO:0000313" key="4">
    <source>
        <dbReference type="Proteomes" id="UP001141259"/>
    </source>
</evidence>
<feature type="region of interest" description="Disordered" evidence="1">
    <location>
        <begin position="1"/>
        <end position="22"/>
    </location>
</feature>